<dbReference type="InterPro" id="IPR000182">
    <property type="entry name" value="GNAT_dom"/>
</dbReference>
<dbReference type="Proteomes" id="UP001651880">
    <property type="component" value="Unassembled WGS sequence"/>
</dbReference>
<dbReference type="PROSITE" id="PS51186">
    <property type="entry name" value="GNAT"/>
    <property type="match status" value="1"/>
</dbReference>
<evidence type="ECO:0000313" key="3">
    <source>
        <dbReference type="Proteomes" id="UP001651880"/>
    </source>
</evidence>
<dbReference type="InterPro" id="IPR016181">
    <property type="entry name" value="Acyl_CoA_acyltransferase"/>
</dbReference>
<feature type="domain" description="N-acetyltransferase" evidence="1">
    <location>
        <begin position="134"/>
        <end position="293"/>
    </location>
</feature>
<organism evidence="2 3">
    <name type="scientific">Lutispora saccharofermentans</name>
    <dbReference type="NCBI Taxonomy" id="3024236"/>
    <lineage>
        <taxon>Bacteria</taxon>
        <taxon>Bacillati</taxon>
        <taxon>Bacillota</taxon>
        <taxon>Clostridia</taxon>
        <taxon>Lutisporales</taxon>
        <taxon>Lutisporaceae</taxon>
        <taxon>Lutispora</taxon>
    </lineage>
</organism>
<evidence type="ECO:0000259" key="1">
    <source>
        <dbReference type="PROSITE" id="PS51186"/>
    </source>
</evidence>
<sequence>MSALLSGNVKIFADDISQLYKVFFKRYPILKLLVANVLFYGSGNFGLSLMDEDVVLGQYTIYASNEGNIIKDGLDEKVNIGFKVQKNVFDDVLDNKDLYLSKPYKLFKFIPSLLSSVYINKHHNKGDYLKGKKVILRQGSEKDLFYLHSWYNDIELNKLAGWTEGKLSTNQLRLNLSKGFGYDPMNLIIEAIDGGKPIGTIQLYDFSELDQSCKLGIRIGDRDYWSKGYGEDAIKTLLSFAFYEMDIFRVSLKLYEYNERASKCYLKCGFRYEGRTRKSAFIDGSFYDEIIMGALKSEFVSEQQKWIR</sequence>
<protein>
    <submittedName>
        <fullName evidence="2">GNAT family N-acetyltransferase</fullName>
    </submittedName>
</protein>
<dbReference type="PANTHER" id="PTHR43415">
    <property type="entry name" value="SPERMIDINE N(1)-ACETYLTRANSFERASE"/>
    <property type="match status" value="1"/>
</dbReference>
<accession>A0ABT1NCM4</accession>
<dbReference type="Pfam" id="PF13302">
    <property type="entry name" value="Acetyltransf_3"/>
    <property type="match status" value="1"/>
</dbReference>
<reference evidence="2 3" key="1">
    <citation type="submission" date="2021-10" db="EMBL/GenBank/DDBJ databases">
        <title>Lutispora strain m25 sp. nov., a thermophilic, non-spore-forming bacterium isolated from a lab-scale methanogenic bioreactor digesting anaerobic sludge.</title>
        <authorList>
            <person name="El Houari A."/>
            <person name="Mcdonald J."/>
        </authorList>
    </citation>
    <scope>NUCLEOTIDE SEQUENCE [LARGE SCALE GENOMIC DNA]</scope>
    <source>
        <strain evidence="3">m25</strain>
    </source>
</reference>
<dbReference type="Gene3D" id="3.40.630.30">
    <property type="match status" value="1"/>
</dbReference>
<proteinExistence type="predicted"/>
<comment type="caution">
    <text evidence="2">The sequence shown here is derived from an EMBL/GenBank/DDBJ whole genome shotgun (WGS) entry which is preliminary data.</text>
</comment>
<dbReference type="SUPFAM" id="SSF55729">
    <property type="entry name" value="Acyl-CoA N-acyltransferases (Nat)"/>
    <property type="match status" value="1"/>
</dbReference>
<keyword evidence="3" id="KW-1185">Reference proteome</keyword>
<gene>
    <name evidence="2" type="ORF">LJD61_02370</name>
</gene>
<dbReference type="PANTHER" id="PTHR43415:SF3">
    <property type="entry name" value="GNAT-FAMILY ACETYLTRANSFERASE"/>
    <property type="match status" value="1"/>
</dbReference>
<evidence type="ECO:0000313" key="2">
    <source>
        <dbReference type="EMBL" id="MCQ1528394.1"/>
    </source>
</evidence>
<dbReference type="EMBL" id="JAJEKE010000001">
    <property type="protein sequence ID" value="MCQ1528394.1"/>
    <property type="molecule type" value="Genomic_DNA"/>
</dbReference>
<dbReference type="RefSeq" id="WP_255226020.1">
    <property type="nucleotide sequence ID" value="NZ_JAJEKE010000001.1"/>
</dbReference>
<name>A0ABT1NCM4_9FIRM</name>